<reference evidence="3" key="1">
    <citation type="submission" date="2016-10" db="EMBL/GenBank/DDBJ databases">
        <authorList>
            <person name="Varghese N."/>
            <person name="Submissions S."/>
        </authorList>
    </citation>
    <scope>NUCLEOTIDE SEQUENCE [LARGE SCALE GENOMIC DNA]</scope>
    <source>
        <strain evidence="3">DSM 18579</strain>
    </source>
</reference>
<evidence type="ECO:0000256" key="1">
    <source>
        <dbReference type="SAM" id="SignalP"/>
    </source>
</evidence>
<accession>A0A1H9YFQ3</accession>
<proteinExistence type="predicted"/>
<keyword evidence="1" id="KW-0732">Signal</keyword>
<name>A0A1H9YFQ3_9GAMM</name>
<organism evidence="2 3">
    <name type="scientific">Thorsellia anophelis DSM 18579</name>
    <dbReference type="NCBI Taxonomy" id="1123402"/>
    <lineage>
        <taxon>Bacteria</taxon>
        <taxon>Pseudomonadati</taxon>
        <taxon>Pseudomonadota</taxon>
        <taxon>Gammaproteobacteria</taxon>
        <taxon>Enterobacterales</taxon>
        <taxon>Thorselliaceae</taxon>
        <taxon>Thorsellia</taxon>
    </lineage>
</organism>
<evidence type="ECO:0000313" key="3">
    <source>
        <dbReference type="Proteomes" id="UP000242642"/>
    </source>
</evidence>
<dbReference type="EMBL" id="FOHV01000001">
    <property type="protein sequence ID" value="SES67859.1"/>
    <property type="molecule type" value="Genomic_DNA"/>
</dbReference>
<dbReference type="Proteomes" id="UP000242642">
    <property type="component" value="Unassembled WGS sequence"/>
</dbReference>
<dbReference type="AlphaFoldDB" id="A0A1H9YFQ3"/>
<evidence type="ECO:0008006" key="4">
    <source>
        <dbReference type="Google" id="ProtNLM"/>
    </source>
</evidence>
<feature type="signal peptide" evidence="1">
    <location>
        <begin position="1"/>
        <end position="29"/>
    </location>
</feature>
<protein>
    <recommendedName>
        <fullName evidence="4">DUF1566 domain-containing protein</fullName>
    </recommendedName>
</protein>
<dbReference type="RefSeq" id="WP_093316912.1">
    <property type="nucleotide sequence ID" value="NZ_FOHV01000001.1"/>
</dbReference>
<keyword evidence="3" id="KW-1185">Reference proteome</keyword>
<evidence type="ECO:0000313" key="2">
    <source>
        <dbReference type="EMBL" id="SES67859.1"/>
    </source>
</evidence>
<sequence length="174" mass="18680">MKNFLCKQLKHTKFITALSLFLLHSAAYSAVTINGYWNAGTINGVSFPANGTGAQLTSPTLNPAIFCQLQGAGWRLPNVEEVNLSYLGKKPLTNTTSTTNGAHTIRRVGSLVSEWGGRPGLNPNSKWLDGTIYWVNLPANATQTHGIHLGSVDNGDLRIVNVTNLAPPPCVITL</sequence>
<gene>
    <name evidence="2" type="ORF">SAMN02583745_00241</name>
</gene>
<feature type="chain" id="PRO_5017358402" description="DUF1566 domain-containing protein" evidence="1">
    <location>
        <begin position="30"/>
        <end position="174"/>
    </location>
</feature>